<dbReference type="GO" id="GO:0008270">
    <property type="term" value="F:zinc ion binding"/>
    <property type="evidence" value="ECO:0007669"/>
    <property type="project" value="UniProtKB-KW"/>
</dbReference>
<dbReference type="Gene3D" id="3.30.40.10">
    <property type="entry name" value="Zinc/RING finger domain, C3HC4 (zinc finger)"/>
    <property type="match status" value="1"/>
</dbReference>
<evidence type="ECO:0000256" key="3">
    <source>
        <dbReference type="ARBA" id="ARBA00022833"/>
    </source>
</evidence>
<dbReference type="EMBL" id="GL376620">
    <property type="status" value="NOT_ANNOTATED_CDS"/>
    <property type="molecule type" value="Genomic_DNA"/>
</dbReference>
<dbReference type="HOGENOM" id="CLU_015340_0_0_1"/>
<dbReference type="eggNOG" id="ENOG502QU72">
    <property type="taxonomic scope" value="Eukaryota"/>
</dbReference>
<dbReference type="VEuPathDB" id="FungiDB:PYU1_G000987"/>
<dbReference type="PANTHER" id="PTHR43102">
    <property type="entry name" value="SLR1143 PROTEIN"/>
    <property type="match status" value="1"/>
</dbReference>
<feature type="compositionally biased region" description="Low complexity" evidence="5">
    <location>
        <begin position="660"/>
        <end position="678"/>
    </location>
</feature>
<dbReference type="InterPro" id="IPR017455">
    <property type="entry name" value="Znf_FYVE-rel"/>
</dbReference>
<feature type="domain" description="FYVE-type" evidence="6">
    <location>
        <begin position="308"/>
        <end position="367"/>
    </location>
</feature>
<dbReference type="Proteomes" id="UP000019132">
    <property type="component" value="Unassembled WGS sequence"/>
</dbReference>
<dbReference type="SMART" id="SM00064">
    <property type="entry name" value="FYVE"/>
    <property type="match status" value="1"/>
</dbReference>
<dbReference type="PROSITE" id="PS50178">
    <property type="entry name" value="ZF_FYVE"/>
    <property type="match status" value="1"/>
</dbReference>
<keyword evidence="2 4" id="KW-0863">Zinc-finger</keyword>
<reference evidence="8" key="2">
    <citation type="submission" date="2010-04" db="EMBL/GenBank/DDBJ databases">
        <authorList>
            <person name="Buell R."/>
            <person name="Hamilton J."/>
            <person name="Hostetler J."/>
        </authorList>
    </citation>
    <scope>NUCLEOTIDE SEQUENCE [LARGE SCALE GENOMIC DNA]</scope>
    <source>
        <strain evidence="8">DAOM:BR144</strain>
    </source>
</reference>
<evidence type="ECO:0000313" key="7">
    <source>
        <dbReference type="EnsemblProtists" id="PYU1_T000987"/>
    </source>
</evidence>
<dbReference type="InterPro" id="IPR003018">
    <property type="entry name" value="GAF"/>
</dbReference>
<dbReference type="STRING" id="431595.K3W7P6"/>
<evidence type="ECO:0000256" key="1">
    <source>
        <dbReference type="ARBA" id="ARBA00022723"/>
    </source>
</evidence>
<evidence type="ECO:0000256" key="4">
    <source>
        <dbReference type="PROSITE-ProRule" id="PRU00091"/>
    </source>
</evidence>
<keyword evidence="3" id="KW-0862">Zinc</keyword>
<dbReference type="CDD" id="cd00065">
    <property type="entry name" value="FYVE_like_SF"/>
    <property type="match status" value="1"/>
</dbReference>
<feature type="region of interest" description="Disordered" evidence="5">
    <location>
        <begin position="382"/>
        <end position="437"/>
    </location>
</feature>
<feature type="compositionally biased region" description="Low complexity" evidence="5">
    <location>
        <begin position="423"/>
        <end position="437"/>
    </location>
</feature>
<dbReference type="AlphaFoldDB" id="K3W7P6"/>
<evidence type="ECO:0000256" key="2">
    <source>
        <dbReference type="ARBA" id="ARBA00022771"/>
    </source>
</evidence>
<evidence type="ECO:0000256" key="5">
    <source>
        <dbReference type="SAM" id="MobiDB-lite"/>
    </source>
</evidence>
<organism evidence="7 8">
    <name type="scientific">Globisporangium ultimum (strain ATCC 200006 / CBS 805.95 / DAOM BR144)</name>
    <name type="common">Pythium ultimum</name>
    <dbReference type="NCBI Taxonomy" id="431595"/>
    <lineage>
        <taxon>Eukaryota</taxon>
        <taxon>Sar</taxon>
        <taxon>Stramenopiles</taxon>
        <taxon>Oomycota</taxon>
        <taxon>Peronosporomycetes</taxon>
        <taxon>Pythiales</taxon>
        <taxon>Pythiaceae</taxon>
        <taxon>Globisporangium</taxon>
    </lineage>
</organism>
<accession>K3W7P6</accession>
<keyword evidence="1" id="KW-0479">Metal-binding</keyword>
<dbReference type="InParanoid" id="K3W7P6"/>
<dbReference type="EnsemblProtists" id="PYU1_T000987">
    <property type="protein sequence ID" value="PYU1_T000987"/>
    <property type="gene ID" value="PYU1_G000987"/>
</dbReference>
<sequence length="685" mass="75345">MSTTGVSTDISSRGYGDQIAAHYKVRESLTRDLERRLEDLGERRVRKLIRWVNGDDELEASGNSSSLKLLQEKENYRIYERIDEKEKLLVVKGVLLLQNSSCDEVMELLSGKTGSDVQDFLTDVFAAQYGDSTVLHFTDLGANFQQQSSVSSDKTSRSSSVSSVTLPSATTMLFQWLALKDMSVQLPLRDFLFMRFNQSFPADDPTSQSKVAYGASIWESFEIPSCRPIFGATQMVRHKLRNCGYVVESSDETDATRVTFFITAPLDQASNQSDRAWLMRMAGSVRLLPSALVNLRIRENRLIDKSQWDSRDKCALCTTSFNMLKRAHHCRICGTSVCSKCCSVRRDPRSKSSSGIRVCMSCLNGEDTSALWGASMTKKHLGNSSITSSGSSRSHHQQSKTNRDSNTSKDSWSSARDLERSTRTSYQSSSMDSSFSSTSRSFDDLSADADASAALSSLRSNLSRTIDEDPVDEDDVLANTSISYPLTYQKGNAWPDAPIPATEAARLQKIKSLNLSQTYAKFHLKELLDLARSSISCPVATVSVITAATSLLVTAVGLQGDQLPRDLALESHVIMSATPCVVLDTQKDEWCAHNPLVSQLHIRFYIGIPLVTKEGIVVGVLSLGDVATRDKVKGSDLRSLLRIAARIVDKMDSKNYIEPSSAMPSSSSSAKTTRTSASIGGMLLL</sequence>
<protein>
    <recommendedName>
        <fullName evidence="6">FYVE-type domain-containing protein</fullName>
    </recommendedName>
</protein>
<dbReference type="InterPro" id="IPR013083">
    <property type="entry name" value="Znf_RING/FYVE/PHD"/>
</dbReference>
<dbReference type="SUPFAM" id="SSF57903">
    <property type="entry name" value="FYVE/PHD zinc finger"/>
    <property type="match status" value="1"/>
</dbReference>
<dbReference type="PANTHER" id="PTHR43102:SF2">
    <property type="entry name" value="GAF DOMAIN-CONTAINING PROTEIN"/>
    <property type="match status" value="1"/>
</dbReference>
<dbReference type="InterPro" id="IPR000306">
    <property type="entry name" value="Znf_FYVE"/>
</dbReference>
<dbReference type="SUPFAM" id="SSF55781">
    <property type="entry name" value="GAF domain-like"/>
    <property type="match status" value="1"/>
</dbReference>
<name>K3W7P6_GLOUD</name>
<dbReference type="InterPro" id="IPR023393">
    <property type="entry name" value="START-like_dom_sf"/>
</dbReference>
<keyword evidence="8" id="KW-1185">Reference proteome</keyword>
<dbReference type="OMA" id="CASCIEG"/>
<feature type="region of interest" description="Disordered" evidence="5">
    <location>
        <begin position="658"/>
        <end position="680"/>
    </location>
</feature>
<dbReference type="Pfam" id="PF01363">
    <property type="entry name" value="FYVE"/>
    <property type="match status" value="1"/>
</dbReference>
<evidence type="ECO:0000313" key="8">
    <source>
        <dbReference type="Proteomes" id="UP000019132"/>
    </source>
</evidence>
<dbReference type="InterPro" id="IPR029016">
    <property type="entry name" value="GAF-like_dom_sf"/>
</dbReference>
<reference evidence="8" key="1">
    <citation type="journal article" date="2010" name="Genome Biol.">
        <title>Genome sequence of the necrotrophic plant pathogen Pythium ultimum reveals original pathogenicity mechanisms and effector repertoire.</title>
        <authorList>
            <person name="Levesque C.A."/>
            <person name="Brouwer H."/>
            <person name="Cano L."/>
            <person name="Hamilton J.P."/>
            <person name="Holt C."/>
            <person name="Huitema E."/>
            <person name="Raffaele S."/>
            <person name="Robideau G.P."/>
            <person name="Thines M."/>
            <person name="Win J."/>
            <person name="Zerillo M.M."/>
            <person name="Beakes G.W."/>
            <person name="Boore J.L."/>
            <person name="Busam D."/>
            <person name="Dumas B."/>
            <person name="Ferriera S."/>
            <person name="Fuerstenberg S.I."/>
            <person name="Gachon C.M."/>
            <person name="Gaulin E."/>
            <person name="Govers F."/>
            <person name="Grenville-Briggs L."/>
            <person name="Horner N."/>
            <person name="Hostetler J."/>
            <person name="Jiang R.H."/>
            <person name="Johnson J."/>
            <person name="Krajaejun T."/>
            <person name="Lin H."/>
            <person name="Meijer H.J."/>
            <person name="Moore B."/>
            <person name="Morris P."/>
            <person name="Phuntmart V."/>
            <person name="Puiu D."/>
            <person name="Shetty J."/>
            <person name="Stajich J.E."/>
            <person name="Tripathy S."/>
            <person name="Wawra S."/>
            <person name="van West P."/>
            <person name="Whitty B.R."/>
            <person name="Coutinho P.M."/>
            <person name="Henrissat B."/>
            <person name="Martin F."/>
            <person name="Thomas P.D."/>
            <person name="Tyler B.M."/>
            <person name="De Vries R.P."/>
            <person name="Kamoun S."/>
            <person name="Yandell M."/>
            <person name="Tisserat N."/>
            <person name="Buell C.R."/>
        </authorList>
    </citation>
    <scope>NUCLEOTIDE SEQUENCE</scope>
    <source>
        <strain evidence="8">DAOM:BR144</strain>
    </source>
</reference>
<evidence type="ECO:0000259" key="6">
    <source>
        <dbReference type="PROSITE" id="PS50178"/>
    </source>
</evidence>
<reference evidence="7" key="3">
    <citation type="submission" date="2015-02" db="UniProtKB">
        <authorList>
            <consortium name="EnsemblProtists"/>
        </authorList>
    </citation>
    <scope>IDENTIFICATION</scope>
    <source>
        <strain evidence="7">DAOM BR144</strain>
    </source>
</reference>
<proteinExistence type="predicted"/>
<dbReference type="Pfam" id="PF01590">
    <property type="entry name" value="GAF"/>
    <property type="match status" value="1"/>
</dbReference>
<dbReference type="InterPro" id="IPR011011">
    <property type="entry name" value="Znf_FYVE_PHD"/>
</dbReference>
<dbReference type="Gene3D" id="3.30.530.20">
    <property type="match status" value="1"/>
</dbReference>
<dbReference type="Gene3D" id="3.30.450.40">
    <property type="match status" value="1"/>
</dbReference>